<accession>A0A4U7N8D4</accession>
<protein>
    <submittedName>
        <fullName evidence="1">Transporter</fullName>
    </submittedName>
</protein>
<comment type="caution">
    <text evidence="1">The sequence shown here is derived from an EMBL/GenBank/DDBJ whole genome shotgun (WGS) entry which is preliminary data.</text>
</comment>
<keyword evidence="2" id="KW-1185">Reference proteome</keyword>
<dbReference type="AlphaFoldDB" id="A0A4U7N8D4"/>
<evidence type="ECO:0000313" key="2">
    <source>
        <dbReference type="Proteomes" id="UP000306575"/>
    </source>
</evidence>
<organism evidence="1 2">
    <name type="scientific">Shimia litoralis</name>
    <dbReference type="NCBI Taxonomy" id="420403"/>
    <lineage>
        <taxon>Bacteria</taxon>
        <taxon>Pseudomonadati</taxon>
        <taxon>Pseudomonadota</taxon>
        <taxon>Alphaproteobacteria</taxon>
        <taxon>Rhodobacterales</taxon>
        <taxon>Roseobacteraceae</taxon>
    </lineage>
</organism>
<evidence type="ECO:0000313" key="1">
    <source>
        <dbReference type="EMBL" id="TKZ20854.1"/>
    </source>
</evidence>
<reference evidence="1 2" key="1">
    <citation type="submission" date="2019-04" db="EMBL/GenBank/DDBJ databases">
        <title>Genome sequence of Pelagicola litoralis CL-ES2.</title>
        <authorList>
            <person name="Cao J."/>
        </authorList>
    </citation>
    <scope>NUCLEOTIDE SEQUENCE [LARGE SCALE GENOMIC DNA]</scope>
    <source>
        <strain evidence="1 2">CL-ES2</strain>
    </source>
</reference>
<name>A0A4U7N8D4_9RHOB</name>
<dbReference type="OrthoDB" id="191143at2"/>
<proteinExistence type="predicted"/>
<dbReference type="Proteomes" id="UP000306575">
    <property type="component" value="Unassembled WGS sequence"/>
</dbReference>
<gene>
    <name evidence="1" type="ORF">FAP39_08535</name>
</gene>
<sequence length="74" mass="8020">MLGFVFGLCCAPDLSPQQYVKYDPGLAVALLAKATLPTGSYDSNRTLNMGEIAGHSNLELRLCIVSVHLISLRR</sequence>
<dbReference type="EMBL" id="SULI01000008">
    <property type="protein sequence ID" value="TKZ20854.1"/>
    <property type="molecule type" value="Genomic_DNA"/>
</dbReference>